<sequence>MQSDRNALPYYLVLRAGCPPYVLNADRHVLRREASPILRTFARARGAPTSIADDAWNDFSGSESISLLERMEMRAYALIRGAESEHQLRLLAAL</sequence>
<protein>
    <submittedName>
        <fullName evidence="1">Uncharacterized protein</fullName>
    </submittedName>
</protein>
<evidence type="ECO:0000313" key="1">
    <source>
        <dbReference type="EMBL" id="QCP48539.1"/>
    </source>
</evidence>
<dbReference type="KEGG" id="tvl:FAZ95_04635"/>
<dbReference type="OrthoDB" id="9007594at2"/>
<name>A0A4P8IRK6_9BURK</name>
<dbReference type="EMBL" id="CP040077">
    <property type="protein sequence ID" value="QCP48539.1"/>
    <property type="molecule type" value="Genomic_DNA"/>
</dbReference>
<reference evidence="1 2" key="1">
    <citation type="submission" date="2019-05" db="EMBL/GenBank/DDBJ databases">
        <title>Burkholderia sp. DHOD12, isolated from subtropical forest soil.</title>
        <authorList>
            <person name="Gao Z.-H."/>
            <person name="Qiu L.-H."/>
        </authorList>
    </citation>
    <scope>NUCLEOTIDE SEQUENCE [LARGE SCALE GENOMIC DNA]</scope>
    <source>
        <strain evidence="1 2">DHOD12</strain>
    </source>
</reference>
<keyword evidence="2" id="KW-1185">Reference proteome</keyword>
<dbReference type="RefSeq" id="WP_137331377.1">
    <property type="nucleotide sequence ID" value="NZ_CP040077.1"/>
</dbReference>
<accession>A0A4P8IRK6</accession>
<gene>
    <name evidence="1" type="ORF">FAZ95_04635</name>
</gene>
<proteinExistence type="predicted"/>
<dbReference type="AlphaFoldDB" id="A0A4P8IRK6"/>
<dbReference type="Proteomes" id="UP000298656">
    <property type="component" value="Chromosome 1"/>
</dbReference>
<organism evidence="1 2">
    <name type="scientific">Trinickia violacea</name>
    <dbReference type="NCBI Taxonomy" id="2571746"/>
    <lineage>
        <taxon>Bacteria</taxon>
        <taxon>Pseudomonadati</taxon>
        <taxon>Pseudomonadota</taxon>
        <taxon>Betaproteobacteria</taxon>
        <taxon>Burkholderiales</taxon>
        <taxon>Burkholderiaceae</taxon>
        <taxon>Trinickia</taxon>
    </lineage>
</organism>
<evidence type="ECO:0000313" key="2">
    <source>
        <dbReference type="Proteomes" id="UP000298656"/>
    </source>
</evidence>